<dbReference type="STRING" id="1448308.A0A2T2P5M2"/>
<feature type="domain" description="Trafficking protein particle complex II-specific subunit 65 IgD3" evidence="2">
    <location>
        <begin position="401"/>
        <end position="575"/>
    </location>
</feature>
<sequence>MAASPAEGQPRSSAEFVESSVLEAVVPINSFIDIKDEVSSWDGSSDEDSQSIIPFLSQRQVLLFDERVSVYVVFRTPLIEDNTLRSYLARLAINLEAFAFSTAPPPDPEAKPPPPKELIFSETIPISNEPTIIRHEESSNPHIYAVWRVQVFISRPRARYHKPAIYFQPTASLKPAGRAKSILDDEYLPSKVPTALNLLQSFEHDPSLSGIHPRLSALRINKIAPTAPVAKEMIRPIRAGQRRIFRAMPALIWRVRCSKVPGSLSDMSLMASLDFEIALLTGCSVSISDISLTLKGGHAKTIADHSGKSLVHRPGDQITYLYKITPDLAADGTPIHGAQGHSLTVNMKATVLVSDICRPAIDIEWDTGVDFTAERNQSLVKAAHRLSNPTTQLQPPKPPNPDSLPSQEEQQSIKGDAAASKAINVTLTVSGPPDVHVGTPFTWDVFLVNRSEKSRKLAVVVVPKRKRDMASHRSHPSTSSAGGYRSTAGKALVGSAVVDENIVYAKQKNARQEVTDLVCMTTDVRVGHLAPGACYTAELKFLPMSPGVLGVDAIRIMDLSTHEACDIRDLPSIVAMEREG</sequence>
<evidence type="ECO:0000313" key="3">
    <source>
        <dbReference type="EMBL" id="PSN72985.1"/>
    </source>
</evidence>
<dbReference type="GO" id="GO:1990071">
    <property type="term" value="C:TRAPPII protein complex"/>
    <property type="evidence" value="ECO:0007669"/>
    <property type="project" value="InterPro"/>
</dbReference>
<gene>
    <name evidence="3" type="ORF">BS50DRAFT_513935</name>
</gene>
<dbReference type="InterPro" id="IPR055420">
    <property type="entry name" value="IgD3_Trs65"/>
</dbReference>
<feature type="region of interest" description="Disordered" evidence="1">
    <location>
        <begin position="466"/>
        <end position="486"/>
    </location>
</feature>
<proteinExistence type="predicted"/>
<evidence type="ECO:0000259" key="2">
    <source>
        <dbReference type="Pfam" id="PF12735"/>
    </source>
</evidence>
<organism evidence="3 4">
    <name type="scientific">Corynespora cassiicola Philippines</name>
    <dbReference type="NCBI Taxonomy" id="1448308"/>
    <lineage>
        <taxon>Eukaryota</taxon>
        <taxon>Fungi</taxon>
        <taxon>Dikarya</taxon>
        <taxon>Ascomycota</taxon>
        <taxon>Pezizomycotina</taxon>
        <taxon>Dothideomycetes</taxon>
        <taxon>Pleosporomycetidae</taxon>
        <taxon>Pleosporales</taxon>
        <taxon>Corynesporascaceae</taxon>
        <taxon>Corynespora</taxon>
    </lineage>
</organism>
<accession>A0A2T2P5M2</accession>
<dbReference type="Pfam" id="PF12735">
    <property type="entry name" value="IgD3_Trs65"/>
    <property type="match status" value="1"/>
</dbReference>
<reference evidence="3 4" key="1">
    <citation type="journal article" date="2018" name="Front. Microbiol.">
        <title>Genome-Wide Analysis of Corynespora cassiicola Leaf Fall Disease Putative Effectors.</title>
        <authorList>
            <person name="Lopez D."/>
            <person name="Ribeiro S."/>
            <person name="Label P."/>
            <person name="Fumanal B."/>
            <person name="Venisse J.S."/>
            <person name="Kohler A."/>
            <person name="de Oliveira R.R."/>
            <person name="Labutti K."/>
            <person name="Lipzen A."/>
            <person name="Lail K."/>
            <person name="Bauer D."/>
            <person name="Ohm R.A."/>
            <person name="Barry K.W."/>
            <person name="Spatafora J."/>
            <person name="Grigoriev I.V."/>
            <person name="Martin F.M."/>
            <person name="Pujade-Renaud V."/>
        </authorList>
    </citation>
    <scope>NUCLEOTIDE SEQUENCE [LARGE SCALE GENOMIC DNA]</scope>
    <source>
        <strain evidence="3 4">Philippines</strain>
    </source>
</reference>
<keyword evidence="4" id="KW-1185">Reference proteome</keyword>
<dbReference type="Proteomes" id="UP000240883">
    <property type="component" value="Unassembled WGS sequence"/>
</dbReference>
<dbReference type="GO" id="GO:0006891">
    <property type="term" value="P:intra-Golgi vesicle-mediated transport"/>
    <property type="evidence" value="ECO:0007669"/>
    <property type="project" value="InterPro"/>
</dbReference>
<name>A0A2T2P5M2_CORCC</name>
<dbReference type="GO" id="GO:0005802">
    <property type="term" value="C:trans-Golgi network"/>
    <property type="evidence" value="ECO:0007669"/>
    <property type="project" value="TreeGrafter"/>
</dbReference>
<feature type="region of interest" description="Disordered" evidence="1">
    <location>
        <begin position="386"/>
        <end position="415"/>
    </location>
</feature>
<feature type="compositionally biased region" description="Basic residues" evidence="1">
    <location>
        <begin position="466"/>
        <end position="475"/>
    </location>
</feature>
<dbReference type="PANTHER" id="PTHR28159:SF1">
    <property type="entry name" value="TRAFFICKING PROTEIN PARTICLE COMPLEX II-SPECIFIC SUBUNIT 65"/>
    <property type="match status" value="1"/>
</dbReference>
<dbReference type="OrthoDB" id="5345392at2759"/>
<evidence type="ECO:0000313" key="4">
    <source>
        <dbReference type="Proteomes" id="UP000240883"/>
    </source>
</evidence>
<evidence type="ECO:0000256" key="1">
    <source>
        <dbReference type="SAM" id="MobiDB-lite"/>
    </source>
</evidence>
<dbReference type="InterPro" id="IPR024662">
    <property type="entry name" value="Trs65"/>
</dbReference>
<dbReference type="AlphaFoldDB" id="A0A2T2P5M2"/>
<dbReference type="PANTHER" id="PTHR28159">
    <property type="entry name" value="TRAFFICKING PROTEIN PARTICLE COMPLEX II-SPECIFIC SUBUNIT 65"/>
    <property type="match status" value="1"/>
</dbReference>
<dbReference type="EMBL" id="KZ678129">
    <property type="protein sequence ID" value="PSN72985.1"/>
    <property type="molecule type" value="Genomic_DNA"/>
</dbReference>
<protein>
    <recommendedName>
        <fullName evidence="2">Trafficking protein particle complex II-specific subunit 65 IgD3 domain-containing protein</fullName>
    </recommendedName>
</protein>